<comment type="caution">
    <text evidence="2">The sequence shown here is derived from an EMBL/GenBank/DDBJ whole genome shotgun (WGS) entry which is preliminary data.</text>
</comment>
<dbReference type="Proteomes" id="UP001381693">
    <property type="component" value="Unassembled WGS sequence"/>
</dbReference>
<feature type="region of interest" description="Disordered" evidence="1">
    <location>
        <begin position="25"/>
        <end position="57"/>
    </location>
</feature>
<dbReference type="Pfam" id="PF03762">
    <property type="entry name" value="VOMI"/>
    <property type="match status" value="1"/>
</dbReference>
<evidence type="ECO:0000256" key="1">
    <source>
        <dbReference type="SAM" id="MobiDB-lite"/>
    </source>
</evidence>
<protein>
    <submittedName>
        <fullName evidence="2">Uncharacterized protein</fullName>
    </submittedName>
</protein>
<gene>
    <name evidence="2" type="ORF">SK128_017463</name>
</gene>
<dbReference type="InterPro" id="IPR036706">
    <property type="entry name" value="VOMI_sf"/>
</dbReference>
<sequence length="90" mass="9887">MKVESEDTDDDTSMNGIELFCRDAADVGHDNLPPDRIHGNSPLHPPSSSGETVKRECGTGYLTGLRMKSEEDQGFWVDDTAANDLEMQSD</sequence>
<accession>A0AAN8WNF9</accession>
<proteinExistence type="predicted"/>
<feature type="compositionally biased region" description="Basic and acidic residues" evidence="1">
    <location>
        <begin position="25"/>
        <end position="38"/>
    </location>
</feature>
<organism evidence="2 3">
    <name type="scientific">Halocaridina rubra</name>
    <name type="common">Hawaiian red shrimp</name>
    <dbReference type="NCBI Taxonomy" id="373956"/>
    <lineage>
        <taxon>Eukaryota</taxon>
        <taxon>Metazoa</taxon>
        <taxon>Ecdysozoa</taxon>
        <taxon>Arthropoda</taxon>
        <taxon>Crustacea</taxon>
        <taxon>Multicrustacea</taxon>
        <taxon>Malacostraca</taxon>
        <taxon>Eumalacostraca</taxon>
        <taxon>Eucarida</taxon>
        <taxon>Decapoda</taxon>
        <taxon>Pleocyemata</taxon>
        <taxon>Caridea</taxon>
        <taxon>Atyoidea</taxon>
        <taxon>Atyidae</taxon>
        <taxon>Halocaridina</taxon>
    </lineage>
</organism>
<evidence type="ECO:0000313" key="3">
    <source>
        <dbReference type="Proteomes" id="UP001381693"/>
    </source>
</evidence>
<name>A0AAN8WNF9_HALRR</name>
<dbReference type="AlphaFoldDB" id="A0AAN8WNF9"/>
<reference evidence="2 3" key="1">
    <citation type="submission" date="2023-11" db="EMBL/GenBank/DDBJ databases">
        <title>Halocaridina rubra genome assembly.</title>
        <authorList>
            <person name="Smith C."/>
        </authorList>
    </citation>
    <scope>NUCLEOTIDE SEQUENCE [LARGE SCALE GENOMIC DNA]</scope>
    <source>
        <strain evidence="2">EP-1</strain>
        <tissue evidence="2">Whole</tissue>
    </source>
</reference>
<evidence type="ECO:0000313" key="2">
    <source>
        <dbReference type="EMBL" id="KAK7066208.1"/>
    </source>
</evidence>
<dbReference type="SUPFAM" id="SSF51092">
    <property type="entry name" value="Vitelline membrane outer protein-I (VMO-I)"/>
    <property type="match status" value="1"/>
</dbReference>
<dbReference type="Gene3D" id="2.100.10.20">
    <property type="entry name" value="Vitelline membrane outer layer protein I (VOMI)"/>
    <property type="match status" value="1"/>
</dbReference>
<dbReference type="InterPro" id="IPR005515">
    <property type="entry name" value="VOMI"/>
</dbReference>
<keyword evidence="3" id="KW-1185">Reference proteome</keyword>
<dbReference type="EMBL" id="JAXCGZ010019337">
    <property type="protein sequence ID" value="KAK7066208.1"/>
    <property type="molecule type" value="Genomic_DNA"/>
</dbReference>